<proteinExistence type="predicted"/>
<evidence type="ECO:0000313" key="1">
    <source>
        <dbReference type="EMBL" id="QXH55342.1"/>
    </source>
</evidence>
<keyword evidence="2" id="KW-1185">Reference proteome</keyword>
<reference evidence="1 2" key="1">
    <citation type="journal article" date="2021" name="Microorganisms">
        <title>The Ever-Expanding Pseudomonas Genus: Description of 43 New Species and Partition of the Pseudomonas putida Group.</title>
        <authorList>
            <person name="Girard L."/>
            <person name="Lood C."/>
            <person name="Hofte M."/>
            <person name="Vandamme P."/>
            <person name="Rokni-Zadeh H."/>
            <person name="van Noort V."/>
            <person name="Lavigne R."/>
            <person name="De Mot R."/>
        </authorList>
    </citation>
    <scope>NUCLEOTIDE SEQUENCE [LARGE SCALE GENOMIC DNA]</scope>
    <source>
        <strain evidence="1 2">COW77</strain>
    </source>
</reference>
<dbReference type="EMBL" id="CP077077">
    <property type="protein sequence ID" value="QXH55342.1"/>
    <property type="molecule type" value="Genomic_DNA"/>
</dbReference>
<accession>A0ABX8NGY2</accession>
<evidence type="ECO:0000313" key="2">
    <source>
        <dbReference type="Proteomes" id="UP000824010"/>
    </source>
</evidence>
<protein>
    <recommendedName>
        <fullName evidence="3">DUF4815 domain-containing protein</fullName>
    </recommendedName>
</protein>
<gene>
    <name evidence="1" type="ORF">KSS90_18660</name>
</gene>
<organism evidence="1 2">
    <name type="scientific">Pseudomonas maumuensis</name>
    <dbReference type="NCBI Taxonomy" id="2842354"/>
    <lineage>
        <taxon>Bacteria</taxon>
        <taxon>Pseudomonadati</taxon>
        <taxon>Pseudomonadota</taxon>
        <taxon>Gammaproteobacteria</taxon>
        <taxon>Pseudomonadales</taxon>
        <taxon>Pseudomonadaceae</taxon>
        <taxon>Pseudomonas</taxon>
    </lineage>
</organism>
<dbReference type="Proteomes" id="UP000824010">
    <property type="component" value="Chromosome"/>
</dbReference>
<name>A0ABX8NGY2_9PSED</name>
<dbReference type="RefSeq" id="WP_217866753.1">
    <property type="nucleotide sequence ID" value="NZ_CP077077.1"/>
</dbReference>
<sequence>MADNLYTLLQWMAIKTRTSPEDVVVALHGAKTNHLLEQEYIRRFTSDSYFEPFSTPVVEDEYLRYYLHDFQLDMPRLLFGDEDLDDSVGWLNMVIIDGTKVTLESITDGYKVTALDAITPLHGPVLSLNLHLDEVDGAIKDSGKITLDLSKSSDFSVDIDEDPKLQFITGALFRGLFESLPAEQRIFPLGEIKPGDAPEHLRPHVFALRTQRDTGDNGSLLIFISMKEGFTGKPPSVGNDFKFLHPIDRPQSTATLMLGIRRTLLLALYPRLLEQFGQTPTVEYDDQRLGRIKLSNVEANEPRKSEVIENYLSFQIALAINNDPGRAKQDNFTIELTETQGTLNWDAIEIEVMIDEFSKETDDDDESDMDNAWENAAKAWYGVDDASEEEHKASKREVLKMHYTTNYTVEDGPPVRIVRQPGSLLPVDFDRWSKSLYEYFYPLHYYNDASTAEQRANGSVLQCRDEVTKFAKRAVSKLDEIVAIDEKVDNILDKLLALGFDEVIVGGETYGPCDAVRFAQIAVHQDAPTLTPQWLIVGSDQTRQMQAAGSSPIKRWEVEALQGGKALGTIDPQSGVYRAPKASQFQGNLWRERIKATTESGAYSYSLTTVTKSNLLISPLVKICVAGRKEQLVASSTLVDPSVLQWSLEGEAKGELDATTGRGVGYTPPPEASGKSYVIDEIVAKDPAAPDTDTFRVYMITLMKSKPANIHVSDVVQGVSARLRPLSEIDPDKDEVTWKVILGPEGIEPVTGSANGEAIYRPVPGAADRFALIDVEIKKPGPLGTKRGMVILPLPLHEYKLPDQQ</sequence>
<evidence type="ECO:0008006" key="3">
    <source>
        <dbReference type="Google" id="ProtNLM"/>
    </source>
</evidence>